<dbReference type="EMBL" id="JAGRRH010000015">
    <property type="protein sequence ID" value="KAG7356192.1"/>
    <property type="molecule type" value="Genomic_DNA"/>
</dbReference>
<accession>A0A9K3L665</accession>
<organism evidence="1 2">
    <name type="scientific">Nitzschia inconspicua</name>
    <dbReference type="NCBI Taxonomy" id="303405"/>
    <lineage>
        <taxon>Eukaryota</taxon>
        <taxon>Sar</taxon>
        <taxon>Stramenopiles</taxon>
        <taxon>Ochrophyta</taxon>
        <taxon>Bacillariophyta</taxon>
        <taxon>Bacillariophyceae</taxon>
        <taxon>Bacillariophycidae</taxon>
        <taxon>Bacillariales</taxon>
        <taxon>Bacillariaceae</taxon>
        <taxon>Nitzschia</taxon>
    </lineage>
</organism>
<sequence length="149" mass="16753">MTSKIVSLAKILYTRGALGKTATVPSIWTVLRRVVETGDREPEDERHVEDVPLQALAEESEVDVVVEQILDENAPIASEFAKSELHRFSRDCFRSVLTPIAQQQQQDVSMPRSTLADAIHTSRSEDHRRIVEEPDLRVPVGDVFVHLAQ</sequence>
<dbReference type="Proteomes" id="UP000693970">
    <property type="component" value="Unassembled WGS sequence"/>
</dbReference>
<evidence type="ECO:0000313" key="2">
    <source>
        <dbReference type="Proteomes" id="UP000693970"/>
    </source>
</evidence>
<reference evidence="1" key="2">
    <citation type="submission" date="2021-04" db="EMBL/GenBank/DDBJ databases">
        <authorList>
            <person name="Podell S."/>
        </authorList>
    </citation>
    <scope>NUCLEOTIDE SEQUENCE</scope>
    <source>
        <strain evidence="1">Hildebrandi</strain>
    </source>
</reference>
<name>A0A9K3L665_9STRA</name>
<comment type="caution">
    <text evidence="1">The sequence shown here is derived from an EMBL/GenBank/DDBJ whole genome shotgun (WGS) entry which is preliminary data.</text>
</comment>
<evidence type="ECO:0000313" key="1">
    <source>
        <dbReference type="EMBL" id="KAG7356192.1"/>
    </source>
</evidence>
<reference evidence="1" key="1">
    <citation type="journal article" date="2021" name="Sci. Rep.">
        <title>Diploid genomic architecture of Nitzschia inconspicua, an elite biomass production diatom.</title>
        <authorList>
            <person name="Oliver A."/>
            <person name="Podell S."/>
            <person name="Pinowska A."/>
            <person name="Traller J.C."/>
            <person name="Smith S.R."/>
            <person name="McClure R."/>
            <person name="Beliaev A."/>
            <person name="Bohutskyi P."/>
            <person name="Hill E.A."/>
            <person name="Rabines A."/>
            <person name="Zheng H."/>
            <person name="Allen L.Z."/>
            <person name="Kuo A."/>
            <person name="Grigoriev I.V."/>
            <person name="Allen A.E."/>
            <person name="Hazlebeck D."/>
            <person name="Allen E.E."/>
        </authorList>
    </citation>
    <scope>NUCLEOTIDE SEQUENCE</scope>
    <source>
        <strain evidence="1">Hildebrandi</strain>
    </source>
</reference>
<protein>
    <submittedName>
        <fullName evidence="1">Uncharacterized protein</fullName>
    </submittedName>
</protein>
<proteinExistence type="predicted"/>
<dbReference type="AlphaFoldDB" id="A0A9K3L665"/>
<gene>
    <name evidence="1" type="ORF">IV203_000878</name>
</gene>
<keyword evidence="2" id="KW-1185">Reference proteome</keyword>